<dbReference type="InterPro" id="IPR032135">
    <property type="entry name" value="DUF4817"/>
</dbReference>
<gene>
    <name evidence="2" type="ORF">g.23838</name>
</gene>
<reference evidence="2" key="1">
    <citation type="submission" date="2015-11" db="EMBL/GenBank/DDBJ databases">
        <title>De novo transcriptome assembly of four potential Pierce s Disease insect vectors from Arizona vineyards.</title>
        <authorList>
            <person name="Tassone E.E."/>
        </authorList>
    </citation>
    <scope>NUCLEOTIDE SEQUENCE</scope>
</reference>
<proteinExistence type="predicted"/>
<accession>A0A1B6I1B3</accession>
<dbReference type="PANTHER" id="PTHR47326:SF1">
    <property type="entry name" value="HTH PSQ-TYPE DOMAIN-CONTAINING PROTEIN"/>
    <property type="match status" value="1"/>
</dbReference>
<dbReference type="Gene3D" id="3.30.420.10">
    <property type="entry name" value="Ribonuclease H-like superfamily/Ribonuclease H"/>
    <property type="match status" value="1"/>
</dbReference>
<protein>
    <recommendedName>
        <fullName evidence="1">DUF4817 domain-containing protein</fullName>
    </recommendedName>
</protein>
<name>A0A1B6I1B3_9HEMI</name>
<dbReference type="AlphaFoldDB" id="A0A1B6I1B3"/>
<evidence type="ECO:0000259" key="1">
    <source>
        <dbReference type="Pfam" id="PF16087"/>
    </source>
</evidence>
<evidence type="ECO:0000313" key="2">
    <source>
        <dbReference type="EMBL" id="JAS80718.1"/>
    </source>
</evidence>
<organism evidence="2">
    <name type="scientific">Homalodisca liturata</name>
    <dbReference type="NCBI Taxonomy" id="320908"/>
    <lineage>
        <taxon>Eukaryota</taxon>
        <taxon>Metazoa</taxon>
        <taxon>Ecdysozoa</taxon>
        <taxon>Arthropoda</taxon>
        <taxon>Hexapoda</taxon>
        <taxon>Insecta</taxon>
        <taxon>Pterygota</taxon>
        <taxon>Neoptera</taxon>
        <taxon>Paraneoptera</taxon>
        <taxon>Hemiptera</taxon>
        <taxon>Auchenorrhyncha</taxon>
        <taxon>Membracoidea</taxon>
        <taxon>Cicadellidae</taxon>
        <taxon>Cicadellinae</taxon>
        <taxon>Proconiini</taxon>
        <taxon>Homalodisca</taxon>
    </lineage>
</organism>
<dbReference type="GO" id="GO:0003676">
    <property type="term" value="F:nucleic acid binding"/>
    <property type="evidence" value="ECO:0007669"/>
    <property type="project" value="InterPro"/>
</dbReference>
<sequence length="339" mass="39819">ECFQNYVASARVYAERFPNREPQSRMAFQRLAIRVRETGQVQPDRNKGKTLARPVRSDRAPEVLAAVQLNPNDSSRRIAIDSGMSQSSVVRILKDNKMHPYKMSLHQELHGDDGIQRMNFCLWAREKLLQNEHFFRNLLWCDEATFRSNGEVNRHNMRYWAHENPHWIREFDNQRYWTVNTWCGIVGRRIVGPFFFEGHLDGETYNNFLIYHLPNLLIDVPDEVVGNMWFMHDGAPAHYSHNVRQTLDEQYPGRWVGRGGPVNYPPRSPDLTCMDFYLWGRLKDLVYVLRPTTPEDMMQRIRNAINSISHEEVLRAVDSLSSRLELCLANDGLQFEHLY</sequence>
<feature type="non-terminal residue" evidence="2">
    <location>
        <position position="1"/>
    </location>
</feature>
<dbReference type="Pfam" id="PF16087">
    <property type="entry name" value="DUF4817"/>
    <property type="match status" value="1"/>
</dbReference>
<dbReference type="EMBL" id="GECU01026988">
    <property type="protein sequence ID" value="JAS80718.1"/>
    <property type="molecule type" value="Transcribed_RNA"/>
</dbReference>
<dbReference type="InterPro" id="IPR036397">
    <property type="entry name" value="RNaseH_sf"/>
</dbReference>
<dbReference type="PANTHER" id="PTHR47326">
    <property type="entry name" value="TRANSPOSABLE ELEMENT TC3 TRANSPOSASE-LIKE PROTEIN"/>
    <property type="match status" value="1"/>
</dbReference>
<feature type="domain" description="DUF4817" evidence="1">
    <location>
        <begin position="2"/>
        <end position="42"/>
    </location>
</feature>